<dbReference type="SMART" id="SM00448">
    <property type="entry name" value="REC"/>
    <property type="match status" value="1"/>
</dbReference>
<gene>
    <name evidence="4" type="ORF">RBSWK_03395</name>
</gene>
<sequence>MIAKPWLTRFQSDNQSDAVIPQHIFASEAYAVCKTEYVPMTANKILLVDDQPRTLEVFRLSVENDFDIELVDSAAKAWQLLNSTSDFVVVISDMHMPVVDGVQFLTTVRNRFPTITRIIMTADSDQEIAAKAVNDGQVFRFLQKPFSTAELRNVLQSGLEHHALVASEKNLLEETLRGSINLLVDLLADVKPLAFGRSRRAKKLVSMVFRKLEIEHSWEIKVSAMLSQIGCISVPDRILEAIHSGETLKAVDQMEFNQHAKFGESLIEKIPQMKSISRLVGWQHKRFDELRVLASSERELVSASILSACLEFDRLVQMNTTAEDAIDEMRQDRKRFDIKVVDALATVVLGTKTTAQLTAWDLRVGMTLDSDVIDTRGSLLVPRGQVITEIMLKRLQCRAASIKDPITVVLSTVDSMMESETEIPTEQPVG</sequence>
<dbReference type="PANTHER" id="PTHR44591">
    <property type="entry name" value="STRESS RESPONSE REGULATOR PROTEIN 1"/>
    <property type="match status" value="1"/>
</dbReference>
<evidence type="ECO:0000259" key="3">
    <source>
        <dbReference type="PROSITE" id="PS50110"/>
    </source>
</evidence>
<comment type="caution">
    <text evidence="4">The sequence shown here is derived from an EMBL/GenBank/DDBJ whole genome shotgun (WGS) entry which is preliminary data.</text>
</comment>
<evidence type="ECO:0000256" key="2">
    <source>
        <dbReference type="PROSITE-ProRule" id="PRU00169"/>
    </source>
</evidence>
<dbReference type="RefSeq" id="WP_007338322.1">
    <property type="nucleotide sequence ID" value="NZ_AMWG01000095.1"/>
</dbReference>
<dbReference type="PATRIC" id="fig|993516.3.peg.3621"/>
<dbReference type="GO" id="GO:0000160">
    <property type="term" value="P:phosphorelay signal transduction system"/>
    <property type="evidence" value="ECO:0007669"/>
    <property type="project" value="InterPro"/>
</dbReference>
<dbReference type="Pfam" id="PF13487">
    <property type="entry name" value="HD_5"/>
    <property type="match status" value="1"/>
</dbReference>
<keyword evidence="1 2" id="KW-0597">Phosphoprotein</keyword>
<reference evidence="4 5" key="1">
    <citation type="journal article" date="2013" name="Mar. Genomics">
        <title>Expression of sulfatases in Rhodopirellula baltica and the diversity of sulfatases in the genus Rhodopirellula.</title>
        <authorList>
            <person name="Wegner C.E."/>
            <person name="Richter-Heitmann T."/>
            <person name="Klindworth A."/>
            <person name="Klockow C."/>
            <person name="Richter M."/>
            <person name="Achstetter T."/>
            <person name="Glockner F.O."/>
            <person name="Harder J."/>
        </authorList>
    </citation>
    <scope>NUCLEOTIDE SEQUENCE [LARGE SCALE GENOMIC DNA]</scope>
    <source>
        <strain evidence="4 5">SWK14</strain>
    </source>
</reference>
<dbReference type="Gene3D" id="1.10.3210.10">
    <property type="entry name" value="Hypothetical protein af1432"/>
    <property type="match status" value="1"/>
</dbReference>
<dbReference type="InterPro" id="IPR001789">
    <property type="entry name" value="Sig_transdc_resp-reg_receiver"/>
</dbReference>
<proteinExistence type="predicted"/>
<feature type="modified residue" description="4-aspartylphosphate" evidence="2">
    <location>
        <position position="93"/>
    </location>
</feature>
<evidence type="ECO:0000313" key="4">
    <source>
        <dbReference type="EMBL" id="ELP32640.1"/>
    </source>
</evidence>
<accession>L7CFK7</accession>
<dbReference type="InterPro" id="IPR050595">
    <property type="entry name" value="Bact_response_regulator"/>
</dbReference>
<feature type="domain" description="Response regulatory" evidence="3">
    <location>
        <begin position="44"/>
        <end position="159"/>
    </location>
</feature>
<organism evidence="4 5">
    <name type="scientific">Rhodopirellula baltica SWK14</name>
    <dbReference type="NCBI Taxonomy" id="993516"/>
    <lineage>
        <taxon>Bacteria</taxon>
        <taxon>Pseudomonadati</taxon>
        <taxon>Planctomycetota</taxon>
        <taxon>Planctomycetia</taxon>
        <taxon>Pirellulales</taxon>
        <taxon>Pirellulaceae</taxon>
        <taxon>Rhodopirellula</taxon>
    </lineage>
</organism>
<protein>
    <submittedName>
        <fullName evidence="4">Response regulator receiver protein</fullName>
    </submittedName>
</protein>
<dbReference type="Pfam" id="PF00072">
    <property type="entry name" value="Response_reg"/>
    <property type="match status" value="1"/>
</dbReference>
<dbReference type="Proteomes" id="UP000010959">
    <property type="component" value="Unassembled WGS sequence"/>
</dbReference>
<dbReference type="AlphaFoldDB" id="L7CFK7"/>
<name>L7CFK7_RHOBT</name>
<dbReference type="PANTHER" id="PTHR44591:SF19">
    <property type="entry name" value="TWO-COMPONENT RESPONSE REGULATOR-RELATED"/>
    <property type="match status" value="1"/>
</dbReference>
<evidence type="ECO:0000256" key="1">
    <source>
        <dbReference type="ARBA" id="ARBA00022553"/>
    </source>
</evidence>
<dbReference type="EMBL" id="AMWG01000095">
    <property type="protein sequence ID" value="ELP32640.1"/>
    <property type="molecule type" value="Genomic_DNA"/>
</dbReference>
<evidence type="ECO:0000313" key="5">
    <source>
        <dbReference type="Proteomes" id="UP000010959"/>
    </source>
</evidence>
<dbReference type="Gene3D" id="3.40.50.2300">
    <property type="match status" value="1"/>
</dbReference>
<dbReference type="SUPFAM" id="SSF52172">
    <property type="entry name" value="CheY-like"/>
    <property type="match status" value="1"/>
</dbReference>
<dbReference type="PROSITE" id="PS50110">
    <property type="entry name" value="RESPONSE_REGULATORY"/>
    <property type="match status" value="1"/>
</dbReference>
<dbReference type="InterPro" id="IPR011006">
    <property type="entry name" value="CheY-like_superfamily"/>
</dbReference>